<dbReference type="VEuPathDB" id="PlasmoDB:PCHAS_1364800"/>
<dbReference type="RefSeq" id="XP_737393.1">
    <property type="nucleotide sequence ID" value="XM_732300.1"/>
</dbReference>
<name>A0A077TUP7_PLACU</name>
<dbReference type="EMBL" id="LT608165">
    <property type="protein sequence ID" value="SCM09559.1"/>
    <property type="molecule type" value="Genomic_DNA"/>
</dbReference>
<dbReference type="KEGG" id="pcb:PCHAS_1364800"/>
<dbReference type="Proteomes" id="UP000071118">
    <property type="component" value="Chromosome 13"/>
</dbReference>
<dbReference type="EMBL" id="LK022890">
    <property type="protein sequence ID" value="VTZ70600.1"/>
    <property type="molecule type" value="Genomic_DNA"/>
</dbReference>
<keyword evidence="6" id="KW-1185">Reference proteome</keyword>
<feature type="transmembrane region" description="Helical" evidence="2">
    <location>
        <begin position="59"/>
        <end position="80"/>
    </location>
</feature>
<feature type="transmembrane region" description="Helical" evidence="2">
    <location>
        <begin position="92"/>
        <end position="114"/>
    </location>
</feature>
<keyword evidence="2" id="KW-1133">Transmembrane helix</keyword>
<feature type="region of interest" description="Disordered" evidence="1">
    <location>
        <begin position="1"/>
        <end position="23"/>
    </location>
</feature>
<evidence type="ECO:0000313" key="7">
    <source>
        <dbReference type="Proteomes" id="UP000195489"/>
    </source>
</evidence>
<dbReference type="Proteomes" id="UP000507163">
    <property type="component" value="Chromosome 13"/>
</dbReference>
<evidence type="ECO:0000256" key="2">
    <source>
        <dbReference type="SAM" id="Phobius"/>
    </source>
</evidence>
<reference evidence="5" key="2">
    <citation type="submission" date="2014-05" db="EMBL/GenBank/DDBJ databases">
        <authorList>
            <person name="Aslett M.A."/>
            <person name="De Silva N."/>
        </authorList>
    </citation>
    <scope>NUCLEOTIDE SEQUENCE</scope>
    <source>
        <strain evidence="5">AS</strain>
    </source>
</reference>
<sequence length="133" mass="15639">MLKNKRKGQHGDDVLSNNGENEYSEEAKYARNIKHEGSRNFEIGDYLSNKENSGVFKTFFLFVLLIILSPIILIALYKYIFIFCLRMTKNNALLYSIYFVILYIFSLTILYAYLAFQEDNRYLNSEGNKKKTM</sequence>
<reference evidence="5 6" key="1">
    <citation type="journal article" date="2014" name="BMC Biol.">
        <title>A comprehensive evaluation of rodent malaria parasite genomes and gene expression.</title>
        <authorList>
            <person name="Otto T.D."/>
            <person name="Bohme U."/>
            <person name="Jackson A.P."/>
            <person name="Hunt M."/>
            <person name="Franke-Fayard B."/>
            <person name="Hoeijmakers W.A."/>
            <person name="Religa A.A."/>
            <person name="Robertson L."/>
            <person name="Sanders M."/>
            <person name="Ogun S.A."/>
            <person name="Cunningham D."/>
            <person name="Erhart A."/>
            <person name="Billker O."/>
            <person name="Khan S.M."/>
            <person name="Stunnenberg H.G."/>
            <person name="Langhorne J."/>
            <person name="Holder A.A."/>
            <person name="Waters A.P."/>
            <person name="Newbold C.I."/>
            <person name="Pain A."/>
            <person name="Berriman M."/>
            <person name="Janse C.J."/>
        </authorList>
    </citation>
    <scope>NUCLEOTIDE SEQUENCE [LARGE SCALE GENOMIC DNA]</scope>
    <source>
        <strain evidence="5 6">AS</strain>
    </source>
</reference>
<organism evidence="4 7">
    <name type="scientific">Plasmodium chabaudi chabaudi</name>
    <dbReference type="NCBI Taxonomy" id="31271"/>
    <lineage>
        <taxon>Eukaryota</taxon>
        <taxon>Sar</taxon>
        <taxon>Alveolata</taxon>
        <taxon>Apicomplexa</taxon>
        <taxon>Aconoidasida</taxon>
        <taxon>Haemosporida</taxon>
        <taxon>Plasmodiidae</taxon>
        <taxon>Plasmodium</taxon>
        <taxon>Plasmodium (Vinckeia)</taxon>
    </lineage>
</organism>
<gene>
    <name evidence="3" type="ORF">PCHAJ_000413600</name>
    <name evidence="5" type="ORF">PCHAS_1364800</name>
    <name evidence="4" type="ORF">PCHCB_000417300</name>
</gene>
<reference evidence="7 8" key="3">
    <citation type="submission" date="2016-08" db="EMBL/GenBank/DDBJ databases">
        <authorList>
            <consortium name="Pathogen Informatics"/>
        </authorList>
    </citation>
    <scope>NUCLEOTIDE SEQUENCE [LARGE SCALE GENOMIC DNA]</scope>
    <source>
        <strain evidence="3 8">AJ</strain>
        <strain evidence="5">AS</strain>
        <strain evidence="4 7">CB</strain>
    </source>
</reference>
<evidence type="ECO:0000313" key="4">
    <source>
        <dbReference type="EMBL" id="SCM09559.1"/>
    </source>
</evidence>
<evidence type="ECO:0000313" key="3">
    <source>
        <dbReference type="EMBL" id="SCM06250.1"/>
    </source>
</evidence>
<proteinExistence type="predicted"/>
<dbReference type="GeneID" id="3490414"/>
<keyword evidence="2" id="KW-0472">Membrane</keyword>
<dbReference type="EMBL" id="LT608179">
    <property type="protein sequence ID" value="SCM06250.1"/>
    <property type="molecule type" value="Genomic_DNA"/>
</dbReference>
<accession>A0A077TUP7</accession>
<evidence type="ECO:0000313" key="8">
    <source>
        <dbReference type="Proteomes" id="UP000507163"/>
    </source>
</evidence>
<evidence type="ECO:0000313" key="6">
    <source>
        <dbReference type="Proteomes" id="UP000071118"/>
    </source>
</evidence>
<dbReference type="OrthoDB" id="371622at2759"/>
<evidence type="ECO:0000256" key="1">
    <source>
        <dbReference type="SAM" id="MobiDB-lite"/>
    </source>
</evidence>
<dbReference type="AlphaFoldDB" id="A0A077TUP7"/>
<evidence type="ECO:0000313" key="5">
    <source>
        <dbReference type="EMBL" id="VTZ70600.1"/>
    </source>
</evidence>
<keyword evidence="2" id="KW-0812">Transmembrane</keyword>
<protein>
    <submittedName>
        <fullName evidence="4">Uncharacterized protein</fullName>
    </submittedName>
</protein>
<dbReference type="Proteomes" id="UP000195489">
    <property type="component" value="Chromosome 13"/>
</dbReference>